<evidence type="ECO:0000313" key="2">
    <source>
        <dbReference type="Proteomes" id="UP000779574"/>
    </source>
</evidence>
<reference evidence="1" key="1">
    <citation type="journal article" date="2021" name="J Fungi (Basel)">
        <title>Virulence traits and population genomics of the black yeast Aureobasidium melanogenum.</title>
        <authorList>
            <person name="Cernosa A."/>
            <person name="Sun X."/>
            <person name="Gostincar C."/>
            <person name="Fang C."/>
            <person name="Gunde-Cimerman N."/>
            <person name="Song Z."/>
        </authorList>
    </citation>
    <scope>NUCLEOTIDE SEQUENCE</scope>
    <source>
        <strain evidence="1">EXF-9911</strain>
    </source>
</reference>
<dbReference type="EMBL" id="JAHFXF010000174">
    <property type="protein sequence ID" value="KAG9694044.1"/>
    <property type="molecule type" value="Genomic_DNA"/>
</dbReference>
<protein>
    <submittedName>
        <fullName evidence="1">Uncharacterized protein</fullName>
    </submittedName>
</protein>
<accession>A0A9P8EMV2</accession>
<proteinExistence type="predicted"/>
<reference evidence="1" key="2">
    <citation type="submission" date="2021-08" db="EMBL/GenBank/DDBJ databases">
        <authorList>
            <person name="Gostincar C."/>
            <person name="Sun X."/>
            <person name="Song Z."/>
            <person name="Gunde-Cimerman N."/>
        </authorList>
    </citation>
    <scope>NUCLEOTIDE SEQUENCE</scope>
    <source>
        <strain evidence="1">EXF-9911</strain>
    </source>
</reference>
<dbReference type="OrthoDB" id="10254945at2759"/>
<organism evidence="1 2">
    <name type="scientific">Aureobasidium melanogenum</name>
    <name type="common">Aureobasidium pullulans var. melanogenum</name>
    <dbReference type="NCBI Taxonomy" id="46634"/>
    <lineage>
        <taxon>Eukaryota</taxon>
        <taxon>Fungi</taxon>
        <taxon>Dikarya</taxon>
        <taxon>Ascomycota</taxon>
        <taxon>Pezizomycotina</taxon>
        <taxon>Dothideomycetes</taxon>
        <taxon>Dothideomycetidae</taxon>
        <taxon>Dothideales</taxon>
        <taxon>Saccotheciaceae</taxon>
        <taxon>Aureobasidium</taxon>
    </lineage>
</organism>
<dbReference type="AlphaFoldDB" id="A0A9P8EMV2"/>
<evidence type="ECO:0000313" key="1">
    <source>
        <dbReference type="EMBL" id="KAG9694044.1"/>
    </source>
</evidence>
<sequence>MGDTDIEMGSVKPENPWLPYGIPYPPPLPDKIQFEGQSNEEDPNWARDAYFFGARDDLWGESFGVRVFNPDDPLGRGKFDKDDWNVQYMLGPANPTVEWDPISTKWGLQVLEKAGFMNLEVDVRNNASADPKGRFFDKRPLHWQDDLIHPVFRKDMWRNITDSEWDALRPASLLASAFLDDPTTLCLFHALAKSSDHITFQDPNFGTCKRLQVPATLTEAEQLSTFQKIREMRVRTSFHLEDNATMAMDAGGPALGRTFQRDPEASSPYIKSKITIVRSYCEVLMQYRNKDKTRDYLKFFRSVLWEARVPNSRRPEGFSNNLESAFLRTTFKLANTLLHEFAHAFCYAYFKIPSLGLPGEPWVGDNRDNEFGHAMERHVHGGIPYVNNYNESKRLDQAQTLRRCNYVPFGIYFTEKYSQWDMPGDGKKKHLVQGTEKDFKSPCVFYPLAQQQIYNYFLAKTWTENVPRYGLDAVKFTKIKHDKKRLHHNNPIQPKAAATPLMTASPAARPTPSAPLAGAPFNTSTSPHGAAAVVGKSPPFAYSVLQILLGAPVTYSVFVAVVVVVTVCTGPTSPVIVSPPEAVHHVVAVALGTYTVVYGCSGSPSQTALSAQQPMWFSGPPYAQ</sequence>
<name>A0A9P8EMV2_AURME</name>
<gene>
    <name evidence="1" type="ORF">KCU76_g5535</name>
</gene>
<dbReference type="Proteomes" id="UP000779574">
    <property type="component" value="Unassembled WGS sequence"/>
</dbReference>
<feature type="non-terminal residue" evidence="1">
    <location>
        <position position="1"/>
    </location>
</feature>
<comment type="caution">
    <text evidence="1">The sequence shown here is derived from an EMBL/GenBank/DDBJ whole genome shotgun (WGS) entry which is preliminary data.</text>
</comment>